<dbReference type="GO" id="GO:0006313">
    <property type="term" value="P:DNA transposition"/>
    <property type="evidence" value="ECO:0007669"/>
    <property type="project" value="InterPro"/>
</dbReference>
<dbReference type="EMBL" id="BEWI01000032">
    <property type="protein sequence ID" value="GAY23590.1"/>
    <property type="molecule type" value="Genomic_DNA"/>
</dbReference>
<proteinExistence type="predicted"/>
<dbReference type="PANTHER" id="PTHR33055:SF3">
    <property type="entry name" value="PUTATIVE TRANSPOSASE FOR IS117-RELATED"/>
    <property type="match status" value="1"/>
</dbReference>
<dbReference type="GO" id="GO:0003677">
    <property type="term" value="F:DNA binding"/>
    <property type="evidence" value="ECO:0007669"/>
    <property type="project" value="InterPro"/>
</dbReference>
<dbReference type="Pfam" id="PF02371">
    <property type="entry name" value="Transposase_20"/>
    <property type="match status" value="1"/>
</dbReference>
<evidence type="ECO:0000259" key="1">
    <source>
        <dbReference type="Pfam" id="PF01548"/>
    </source>
</evidence>
<dbReference type="Pfam" id="PF01548">
    <property type="entry name" value="DEDD_Tnp_IS110"/>
    <property type="match status" value="1"/>
</dbReference>
<sequence>MTPWLVHGLRSAGLNVVVLDARRVKVALQMRLNKTDQNDAEGLAQVVRTGWYRSVHVKSLDAHQARSLLGARAQLVGMRTRLSNMVRGVLKTFGLLPGANRGLRFDRRVEAMIEDTPDVALIVRPLLATWRQLREQIAVFDAAVQRRVKADATCRLLMTVPGIGALSALAFVSTIEDPARFSRSRSVGAHLGLTPRRYQSGEIDRSGRISGCGDVLARTLMYEAAIVILHRVKRALHLKDWALAIAERAGPGKARVALARKLSVILHSVWRSGEPFRWEPVASAA</sequence>
<dbReference type="InterPro" id="IPR047650">
    <property type="entry name" value="Transpos_IS110"/>
</dbReference>
<protein>
    <submittedName>
        <fullName evidence="3">Mobile element protein</fullName>
    </submittedName>
</protein>
<feature type="domain" description="Transposase IS110-like N-terminal" evidence="1">
    <location>
        <begin position="3"/>
        <end position="92"/>
    </location>
</feature>
<dbReference type="Proteomes" id="UP000221538">
    <property type="component" value="Unassembled WGS sequence"/>
</dbReference>
<comment type="caution">
    <text evidence="3">The sequence shown here is derived from an EMBL/GenBank/DDBJ whole genome shotgun (WGS) entry which is preliminary data.</text>
</comment>
<dbReference type="NCBIfam" id="NF033542">
    <property type="entry name" value="transpos_IS110"/>
    <property type="match status" value="1"/>
</dbReference>
<evidence type="ECO:0000313" key="4">
    <source>
        <dbReference type="Proteomes" id="UP000221538"/>
    </source>
</evidence>
<reference evidence="3 4" key="2">
    <citation type="journal article" date="2013" name="Environ. Sci. Technol.">
        <title>The 4-tert-butylphenol-utilizing bacterium Sphingobium fuliginis OMI can degrade bisphenols via phenolic ring hydroxylation and meta-cleavage pathway.</title>
        <authorList>
            <person name="Ogata Y."/>
            <person name="Goda S."/>
            <person name="Toyama T."/>
            <person name="Sei K."/>
            <person name="Ike M."/>
        </authorList>
    </citation>
    <scope>NUCLEOTIDE SEQUENCE [LARGE SCALE GENOMIC DNA]</scope>
    <source>
        <strain evidence="3 4">OMI</strain>
    </source>
</reference>
<dbReference type="InterPro" id="IPR002525">
    <property type="entry name" value="Transp_IS110-like_N"/>
</dbReference>
<dbReference type="PANTHER" id="PTHR33055">
    <property type="entry name" value="TRANSPOSASE FOR INSERTION SEQUENCE ELEMENT IS1111A"/>
    <property type="match status" value="1"/>
</dbReference>
<accession>A0A292ZL54</accession>
<name>A0A292ZL54_SPHSA</name>
<evidence type="ECO:0000313" key="3">
    <source>
        <dbReference type="EMBL" id="GAY23590.1"/>
    </source>
</evidence>
<dbReference type="AlphaFoldDB" id="A0A292ZL54"/>
<gene>
    <name evidence="3" type="ORF">SFOMI_4168</name>
</gene>
<dbReference type="InterPro" id="IPR003346">
    <property type="entry name" value="Transposase_20"/>
</dbReference>
<dbReference type="GO" id="GO:0004803">
    <property type="term" value="F:transposase activity"/>
    <property type="evidence" value="ECO:0007669"/>
    <property type="project" value="InterPro"/>
</dbReference>
<reference evidence="3 4" key="1">
    <citation type="journal article" date="2013" name="Biodegradation">
        <title>Occurrence of 4-tert-butylphenol (4-t-BP) biodegradation in an aquatic sample caused by the presence of Spirodela polyrrhiza and isolation of a 4-t-BP-utilizing bacterium.</title>
        <authorList>
            <person name="Ogata Y."/>
            <person name="Toyama T."/>
            <person name="Yu N."/>
            <person name="Wang X."/>
            <person name="Sei K."/>
            <person name="Ike M."/>
        </authorList>
    </citation>
    <scope>NUCLEOTIDE SEQUENCE [LARGE SCALE GENOMIC DNA]</scope>
    <source>
        <strain evidence="3 4">OMI</strain>
    </source>
</reference>
<feature type="domain" description="Transposase IS116/IS110/IS902 C-terminal" evidence="2">
    <location>
        <begin position="154"/>
        <end position="234"/>
    </location>
</feature>
<organism evidence="3 4">
    <name type="scientific">Sphingobium fuliginis (strain ATCC 27551)</name>
    <dbReference type="NCBI Taxonomy" id="336203"/>
    <lineage>
        <taxon>Bacteria</taxon>
        <taxon>Pseudomonadati</taxon>
        <taxon>Pseudomonadota</taxon>
        <taxon>Alphaproteobacteria</taxon>
        <taxon>Sphingomonadales</taxon>
        <taxon>Sphingomonadaceae</taxon>
        <taxon>Sphingobium</taxon>
    </lineage>
</organism>
<evidence type="ECO:0000259" key="2">
    <source>
        <dbReference type="Pfam" id="PF02371"/>
    </source>
</evidence>